<evidence type="ECO:0000256" key="8">
    <source>
        <dbReference type="SAM" id="Phobius"/>
    </source>
</evidence>
<dbReference type="SUPFAM" id="SSF54523">
    <property type="entry name" value="Pili subunits"/>
    <property type="match status" value="1"/>
</dbReference>
<comment type="subcellular location">
    <subcellularLocation>
        <location evidence="1">Cell inner membrane</location>
        <topology evidence="1">Single-pass membrane protein</topology>
    </subcellularLocation>
</comment>
<dbReference type="Pfam" id="PF07963">
    <property type="entry name" value="N_methyl"/>
    <property type="match status" value="1"/>
</dbReference>
<evidence type="ECO:0000313" key="10">
    <source>
        <dbReference type="Proteomes" id="UP000524246"/>
    </source>
</evidence>
<evidence type="ECO:0000256" key="6">
    <source>
        <dbReference type="ARBA" id="ARBA00022989"/>
    </source>
</evidence>
<comment type="caution">
    <text evidence="9">The sequence shown here is derived from an EMBL/GenBank/DDBJ whole genome shotgun (WGS) entry which is preliminary data.</text>
</comment>
<dbReference type="PANTHER" id="PTHR39583">
    <property type="entry name" value="TYPE II SECRETION SYSTEM PROTEIN J-RELATED"/>
    <property type="match status" value="1"/>
</dbReference>
<keyword evidence="3" id="KW-0488">Methylation</keyword>
<keyword evidence="4" id="KW-0997">Cell inner membrane</keyword>
<evidence type="ECO:0000256" key="4">
    <source>
        <dbReference type="ARBA" id="ARBA00022519"/>
    </source>
</evidence>
<dbReference type="EMBL" id="JAAZON010000093">
    <property type="protein sequence ID" value="NMC61976.1"/>
    <property type="molecule type" value="Genomic_DNA"/>
</dbReference>
<dbReference type="PROSITE" id="PS00409">
    <property type="entry name" value="PROKAR_NTER_METHYL"/>
    <property type="match status" value="1"/>
</dbReference>
<evidence type="ECO:0000313" key="9">
    <source>
        <dbReference type="EMBL" id="NMC61976.1"/>
    </source>
</evidence>
<dbReference type="AlphaFoldDB" id="A0A7X9FQE2"/>
<organism evidence="9 10">
    <name type="scientific">SAR324 cluster bacterium</name>
    <dbReference type="NCBI Taxonomy" id="2024889"/>
    <lineage>
        <taxon>Bacteria</taxon>
        <taxon>Deltaproteobacteria</taxon>
        <taxon>SAR324 cluster</taxon>
    </lineage>
</organism>
<sequence>MGEPSFMTSRVRNSFRKVVRRRERGFTLIEIVIAVSILVVIMTTAYATLTQIIRCKKVLDDSRESKTIVNSILLRMTRELQLAKAGVRLLPDREDLNKINNSNLNLIGEAKLLPNKQNGDRITFVAAQGGQYLPDGSAHAGDVQISYRVEENPEEATNEGRSYYLVREELPYITPAKKAYEQAMIFPITDQLVSLSFRYFDGRTNKWVNSWGGTPNTMKLPKLIEFEVKIRSLNGKIEAFKTAVAIRSVGSDK</sequence>
<dbReference type="GO" id="GO:0005886">
    <property type="term" value="C:plasma membrane"/>
    <property type="evidence" value="ECO:0007669"/>
    <property type="project" value="UniProtKB-SubCell"/>
</dbReference>
<evidence type="ECO:0000256" key="7">
    <source>
        <dbReference type="ARBA" id="ARBA00023136"/>
    </source>
</evidence>
<keyword evidence="5 8" id="KW-0812">Transmembrane</keyword>
<gene>
    <name evidence="9" type="ORF">GYA55_02280</name>
</gene>
<proteinExistence type="predicted"/>
<reference evidence="9 10" key="1">
    <citation type="journal article" date="2020" name="Biotechnol. Biofuels">
        <title>New insights from the biogas microbiome by comprehensive genome-resolved metagenomics of nearly 1600 species originating from multiple anaerobic digesters.</title>
        <authorList>
            <person name="Campanaro S."/>
            <person name="Treu L."/>
            <person name="Rodriguez-R L.M."/>
            <person name="Kovalovszki A."/>
            <person name="Ziels R.M."/>
            <person name="Maus I."/>
            <person name="Zhu X."/>
            <person name="Kougias P.G."/>
            <person name="Basile A."/>
            <person name="Luo G."/>
            <person name="Schluter A."/>
            <person name="Konstantinidis K.T."/>
            <person name="Angelidaki I."/>
        </authorList>
    </citation>
    <scope>NUCLEOTIDE SEQUENCE [LARGE SCALE GENOMIC DNA]</scope>
    <source>
        <strain evidence="9">AS27yjCOA_65</strain>
    </source>
</reference>
<dbReference type="InterPro" id="IPR051621">
    <property type="entry name" value="T2SS_protein_J"/>
</dbReference>
<dbReference type="InterPro" id="IPR012902">
    <property type="entry name" value="N_methyl_site"/>
</dbReference>
<evidence type="ECO:0000256" key="2">
    <source>
        <dbReference type="ARBA" id="ARBA00022475"/>
    </source>
</evidence>
<accession>A0A7X9FQE2</accession>
<dbReference type="NCBIfam" id="TIGR02532">
    <property type="entry name" value="IV_pilin_GFxxxE"/>
    <property type="match status" value="1"/>
</dbReference>
<name>A0A7X9FQE2_9DELT</name>
<keyword evidence="7 8" id="KW-0472">Membrane</keyword>
<dbReference type="InterPro" id="IPR045584">
    <property type="entry name" value="Pilin-like"/>
</dbReference>
<feature type="transmembrane region" description="Helical" evidence="8">
    <location>
        <begin position="26"/>
        <end position="49"/>
    </location>
</feature>
<dbReference type="PANTHER" id="PTHR39583:SF2">
    <property type="entry name" value="TYPE II SECRETION SYSTEM PROTEIN J"/>
    <property type="match status" value="1"/>
</dbReference>
<keyword evidence="2" id="KW-1003">Cell membrane</keyword>
<evidence type="ECO:0000256" key="1">
    <source>
        <dbReference type="ARBA" id="ARBA00004377"/>
    </source>
</evidence>
<evidence type="ECO:0000256" key="5">
    <source>
        <dbReference type="ARBA" id="ARBA00022692"/>
    </source>
</evidence>
<evidence type="ECO:0000256" key="3">
    <source>
        <dbReference type="ARBA" id="ARBA00022481"/>
    </source>
</evidence>
<dbReference type="Proteomes" id="UP000524246">
    <property type="component" value="Unassembled WGS sequence"/>
</dbReference>
<keyword evidence="6 8" id="KW-1133">Transmembrane helix</keyword>
<protein>
    <submittedName>
        <fullName evidence="9">Prepilin-type N-terminal cleavage/methylation domain-containing protein</fullName>
    </submittedName>
</protein>